<evidence type="ECO:0000313" key="2">
    <source>
        <dbReference type="EMBL" id="MBC5785149.1"/>
    </source>
</evidence>
<dbReference type="SUPFAM" id="SSF51197">
    <property type="entry name" value="Clavaminate synthase-like"/>
    <property type="match status" value="1"/>
</dbReference>
<dbReference type="Proteomes" id="UP000608513">
    <property type="component" value="Unassembled WGS sequence"/>
</dbReference>
<dbReference type="PANTHER" id="PTHR12463">
    <property type="entry name" value="OXYGENASE-RELATED"/>
    <property type="match status" value="1"/>
</dbReference>
<dbReference type="PROSITE" id="PS51471">
    <property type="entry name" value="FE2OG_OXY"/>
    <property type="match status" value="1"/>
</dbReference>
<evidence type="ECO:0000259" key="1">
    <source>
        <dbReference type="PROSITE" id="PS51471"/>
    </source>
</evidence>
<keyword evidence="2" id="KW-0560">Oxidoreductase</keyword>
<evidence type="ECO:0000313" key="3">
    <source>
        <dbReference type="Proteomes" id="UP000608513"/>
    </source>
</evidence>
<dbReference type="PANTHER" id="PTHR12463:SF1">
    <property type="entry name" value="2-OXOGLUTARATE AND FE-DEPENDENT OXYGENASE FAMILY PROTEIN"/>
    <property type="match status" value="1"/>
</dbReference>
<accession>A0A923MVY3</accession>
<name>A0A923MVY3_9BURK</name>
<sequence length="216" mass="24058">MPGPLQSPRLTPRAFSCLHTGVVSQSDLFGEAPPALPPGMRYEADFLSPDEESALLAMLRALPLAPMQYQQYTARRKVLSYGGQYDFSAQQLNAVEPLPAWLDALRARAGAWAGIAPERFTQALLAAYEPGTPLGWHRDVPDFEDVVGVSLLDEAVMRFRPYPHVVGSKVKTMSLVLPPRSIYLLRGASRWEWQHAVSPTKRLRYSITLRTASARR</sequence>
<dbReference type="InterPro" id="IPR027450">
    <property type="entry name" value="AlkB-like"/>
</dbReference>
<dbReference type="GO" id="GO:0070988">
    <property type="term" value="P:demethylation"/>
    <property type="evidence" value="ECO:0007669"/>
    <property type="project" value="InterPro"/>
</dbReference>
<dbReference type="GO" id="GO:0051213">
    <property type="term" value="F:dioxygenase activity"/>
    <property type="evidence" value="ECO:0007669"/>
    <property type="project" value="UniProtKB-KW"/>
</dbReference>
<organism evidence="2 3">
    <name type="scientific">Ramlibacter cellulosilyticus</name>
    <dbReference type="NCBI Taxonomy" id="2764187"/>
    <lineage>
        <taxon>Bacteria</taxon>
        <taxon>Pseudomonadati</taxon>
        <taxon>Pseudomonadota</taxon>
        <taxon>Betaproteobacteria</taxon>
        <taxon>Burkholderiales</taxon>
        <taxon>Comamonadaceae</taxon>
        <taxon>Ramlibacter</taxon>
    </lineage>
</organism>
<dbReference type="Pfam" id="PF13532">
    <property type="entry name" value="2OG-FeII_Oxy_2"/>
    <property type="match status" value="1"/>
</dbReference>
<dbReference type="GO" id="GO:0032451">
    <property type="term" value="F:demethylase activity"/>
    <property type="evidence" value="ECO:0007669"/>
    <property type="project" value="TreeGrafter"/>
</dbReference>
<keyword evidence="2" id="KW-0223">Dioxygenase</keyword>
<dbReference type="InterPro" id="IPR032857">
    <property type="entry name" value="ALKBH4"/>
</dbReference>
<dbReference type="InterPro" id="IPR005123">
    <property type="entry name" value="Oxoglu/Fe-dep_dioxygenase_dom"/>
</dbReference>
<dbReference type="InterPro" id="IPR037151">
    <property type="entry name" value="AlkB-like_sf"/>
</dbReference>
<comment type="caution">
    <text evidence="2">The sequence shown here is derived from an EMBL/GenBank/DDBJ whole genome shotgun (WGS) entry which is preliminary data.</text>
</comment>
<feature type="domain" description="Fe2OG dioxygenase" evidence="1">
    <location>
        <begin position="119"/>
        <end position="213"/>
    </location>
</feature>
<dbReference type="EMBL" id="JACORT010000009">
    <property type="protein sequence ID" value="MBC5785149.1"/>
    <property type="molecule type" value="Genomic_DNA"/>
</dbReference>
<proteinExistence type="predicted"/>
<dbReference type="Gene3D" id="2.60.120.590">
    <property type="entry name" value="Alpha-ketoglutarate-dependent dioxygenase AlkB-like"/>
    <property type="match status" value="1"/>
</dbReference>
<keyword evidence="3" id="KW-1185">Reference proteome</keyword>
<dbReference type="AlphaFoldDB" id="A0A923MVY3"/>
<protein>
    <submittedName>
        <fullName evidence="2">Alpha-ketoglutarate-dependent dioxygenase AlkB</fullName>
    </submittedName>
</protein>
<gene>
    <name evidence="2" type="ORF">H8N03_19535</name>
</gene>
<reference evidence="2" key="1">
    <citation type="submission" date="2020-08" db="EMBL/GenBank/DDBJ databases">
        <title>Ramlibacter sp. USB13 16S ribosomal RNA gene genome sequencing and assembly.</title>
        <authorList>
            <person name="Kang M."/>
        </authorList>
    </citation>
    <scope>NUCLEOTIDE SEQUENCE</scope>
    <source>
        <strain evidence="2">USB13</strain>
    </source>
</reference>